<dbReference type="InterPro" id="IPR022533">
    <property type="entry name" value="Cox20"/>
</dbReference>
<dbReference type="VEuPathDB" id="VectorBase:PPAI002812"/>
<dbReference type="GeneID" id="129807482"/>
<dbReference type="Pfam" id="PF12597">
    <property type="entry name" value="Cox20"/>
    <property type="match status" value="1"/>
</dbReference>
<evidence type="ECO:0000256" key="4">
    <source>
        <dbReference type="ARBA" id="ARBA00022692"/>
    </source>
</evidence>
<evidence type="ECO:0000256" key="1">
    <source>
        <dbReference type="ARBA" id="ARBA00004273"/>
    </source>
</evidence>
<keyword evidence="4" id="KW-0812">Transmembrane</keyword>
<evidence type="ECO:0000256" key="2">
    <source>
        <dbReference type="ARBA" id="ARBA00009575"/>
    </source>
</evidence>
<dbReference type="EMBL" id="AJVK01025510">
    <property type="status" value="NOT_ANNOTATED_CDS"/>
    <property type="molecule type" value="Genomic_DNA"/>
</dbReference>
<dbReference type="VEuPathDB" id="VectorBase:PPAPM1_010791"/>
<accession>A0A1B0D5Q5</accession>
<reference evidence="9" key="1">
    <citation type="submission" date="2022-08" db="UniProtKB">
        <authorList>
            <consortium name="EnsemblMetazoa"/>
        </authorList>
    </citation>
    <scope>IDENTIFICATION</scope>
    <source>
        <strain evidence="9">Israel</strain>
    </source>
</reference>
<dbReference type="PRINTS" id="PR02049">
    <property type="entry name" value="PROTEINF36A"/>
</dbReference>
<dbReference type="KEGG" id="ppap:129807482"/>
<evidence type="ECO:0000256" key="8">
    <source>
        <dbReference type="ARBA" id="ARBA00023136"/>
    </source>
</evidence>
<keyword evidence="10" id="KW-1185">Reference proteome</keyword>
<dbReference type="GO" id="GO:0033617">
    <property type="term" value="P:mitochondrial respiratory chain complex IV assembly"/>
    <property type="evidence" value="ECO:0007669"/>
    <property type="project" value="InterPro"/>
</dbReference>
<protein>
    <recommendedName>
        <fullName evidence="3">Cytochrome c oxidase assembly protein COX20, mitochondrial</fullName>
    </recommendedName>
</protein>
<keyword evidence="7" id="KW-0496">Mitochondrion</keyword>
<dbReference type="GO" id="GO:0005743">
    <property type="term" value="C:mitochondrial inner membrane"/>
    <property type="evidence" value="ECO:0007669"/>
    <property type="project" value="UniProtKB-SubCell"/>
</dbReference>
<proteinExistence type="inferred from homology"/>
<comment type="similarity">
    <text evidence="2">Belongs to the COX20 family.</text>
</comment>
<dbReference type="Proteomes" id="UP000092462">
    <property type="component" value="Unassembled WGS sequence"/>
</dbReference>
<evidence type="ECO:0000256" key="5">
    <source>
        <dbReference type="ARBA" id="ARBA00022792"/>
    </source>
</evidence>
<dbReference type="OrthoDB" id="14603at2759"/>
<name>A0A1B0D5Q5_PHLPP</name>
<dbReference type="RefSeq" id="XP_055712754.1">
    <property type="nucleotide sequence ID" value="XM_055856779.1"/>
</dbReference>
<comment type="subcellular location">
    <subcellularLocation>
        <location evidence="1">Mitochondrion inner membrane</location>
    </subcellularLocation>
</comment>
<organism evidence="9 10">
    <name type="scientific">Phlebotomus papatasi</name>
    <name type="common">Sandfly</name>
    <dbReference type="NCBI Taxonomy" id="29031"/>
    <lineage>
        <taxon>Eukaryota</taxon>
        <taxon>Metazoa</taxon>
        <taxon>Ecdysozoa</taxon>
        <taxon>Arthropoda</taxon>
        <taxon>Hexapoda</taxon>
        <taxon>Insecta</taxon>
        <taxon>Pterygota</taxon>
        <taxon>Neoptera</taxon>
        <taxon>Endopterygota</taxon>
        <taxon>Diptera</taxon>
        <taxon>Nematocera</taxon>
        <taxon>Psychodoidea</taxon>
        <taxon>Psychodidae</taxon>
        <taxon>Phlebotomus</taxon>
        <taxon>Phlebotomus</taxon>
    </lineage>
</organism>
<evidence type="ECO:0000256" key="7">
    <source>
        <dbReference type="ARBA" id="ARBA00023128"/>
    </source>
</evidence>
<keyword evidence="8" id="KW-0472">Membrane</keyword>
<keyword evidence="6" id="KW-1133">Transmembrane helix</keyword>
<evidence type="ECO:0000256" key="3">
    <source>
        <dbReference type="ARBA" id="ARBA00017689"/>
    </source>
</evidence>
<evidence type="ECO:0000313" key="10">
    <source>
        <dbReference type="Proteomes" id="UP000092462"/>
    </source>
</evidence>
<dbReference type="PANTHER" id="PTHR31586:SF1">
    <property type="entry name" value="CYTOCHROME C OXIDASE ASSEMBLY PROTEIN COX20, MITOCHONDRIAL"/>
    <property type="match status" value="1"/>
</dbReference>
<sequence length="116" mass="13337">MSDDTDEYDEPNHKSLMIFGRDVSQIPCFRQSFLYGISGGIAAGFATFLFTSRTRLSSHAAVAFFCFTTLGYWSQCRYNWSKTKFEYNQLKRGMQEYAMYEGTDLAKEVQKRGTDA</sequence>
<dbReference type="PANTHER" id="PTHR31586">
    <property type="entry name" value="CYTOCHROME C OXIDASE PROTEIN 20"/>
    <property type="match status" value="1"/>
</dbReference>
<dbReference type="EnsemblMetazoa" id="PPAI002812-RA">
    <property type="protein sequence ID" value="PPAI002812-PA"/>
    <property type="gene ID" value="PPAI002812"/>
</dbReference>
<dbReference type="AlphaFoldDB" id="A0A1B0D5Q5"/>
<evidence type="ECO:0000313" key="9">
    <source>
        <dbReference type="EnsemblMetazoa" id="PPAI002812-PA"/>
    </source>
</evidence>
<evidence type="ECO:0000256" key="6">
    <source>
        <dbReference type="ARBA" id="ARBA00022989"/>
    </source>
</evidence>
<keyword evidence="5" id="KW-0999">Mitochondrion inner membrane</keyword>